<dbReference type="EMBL" id="JAMQCR010000001">
    <property type="protein sequence ID" value="MCM2532621.1"/>
    <property type="molecule type" value="Genomic_DNA"/>
</dbReference>
<organism evidence="1 2">
    <name type="scientific">Neobacillus pocheonensis</name>
    <dbReference type="NCBI Taxonomy" id="363869"/>
    <lineage>
        <taxon>Bacteria</taxon>
        <taxon>Bacillati</taxon>
        <taxon>Bacillota</taxon>
        <taxon>Bacilli</taxon>
        <taxon>Bacillales</taxon>
        <taxon>Bacillaceae</taxon>
        <taxon>Neobacillus</taxon>
    </lineage>
</organism>
<gene>
    <name evidence="1" type="ORF">NDK43_09780</name>
</gene>
<name>A0ABT0W8G9_9BACI</name>
<sequence>MKYKIHRCNCREIWSVQNRKTKFTVSSLLLNGKWIAELKPERRCNPKGFVTTNSSDDLIFNPAIELVEQFIKVEKLIYDKQTVNFNVKHGTYLYFAEDGTCHILIKK</sequence>
<proteinExistence type="predicted"/>
<keyword evidence="2" id="KW-1185">Reference proteome</keyword>
<protein>
    <submittedName>
        <fullName evidence="1">Uncharacterized protein</fullName>
    </submittedName>
</protein>
<accession>A0ABT0W8G9</accession>
<comment type="caution">
    <text evidence="1">The sequence shown here is derived from an EMBL/GenBank/DDBJ whole genome shotgun (WGS) entry which is preliminary data.</text>
</comment>
<evidence type="ECO:0000313" key="1">
    <source>
        <dbReference type="EMBL" id="MCM2532621.1"/>
    </source>
</evidence>
<reference evidence="1 2" key="1">
    <citation type="submission" date="2022-06" db="EMBL/GenBank/DDBJ databases">
        <authorList>
            <person name="Jeon C.O."/>
        </authorList>
    </citation>
    <scope>NUCLEOTIDE SEQUENCE [LARGE SCALE GENOMIC DNA]</scope>
    <source>
        <strain evidence="1 2">KCTC 13943</strain>
    </source>
</reference>
<dbReference type="Proteomes" id="UP001523262">
    <property type="component" value="Unassembled WGS sequence"/>
</dbReference>
<evidence type="ECO:0000313" key="2">
    <source>
        <dbReference type="Proteomes" id="UP001523262"/>
    </source>
</evidence>